<sequence>MNSFLDLQKSTHQKSCSYSSQTSIKKSTLQKSKVNSLTMSFYSNPKLITHSNHHNFLGFCL</sequence>
<gene>
    <name evidence="1" type="ORF">HanXRQr2_Chr17g0828061</name>
</gene>
<reference evidence="1" key="1">
    <citation type="journal article" date="2017" name="Nature">
        <title>The sunflower genome provides insights into oil metabolism, flowering and Asterid evolution.</title>
        <authorList>
            <person name="Badouin H."/>
            <person name="Gouzy J."/>
            <person name="Grassa C.J."/>
            <person name="Murat F."/>
            <person name="Staton S.E."/>
            <person name="Cottret L."/>
            <person name="Lelandais-Briere C."/>
            <person name="Owens G.L."/>
            <person name="Carrere S."/>
            <person name="Mayjonade B."/>
            <person name="Legrand L."/>
            <person name="Gill N."/>
            <person name="Kane N.C."/>
            <person name="Bowers J.E."/>
            <person name="Hubner S."/>
            <person name="Bellec A."/>
            <person name="Berard A."/>
            <person name="Berges H."/>
            <person name="Blanchet N."/>
            <person name="Boniface M.C."/>
            <person name="Brunel D."/>
            <person name="Catrice O."/>
            <person name="Chaidir N."/>
            <person name="Claudel C."/>
            <person name="Donnadieu C."/>
            <person name="Faraut T."/>
            <person name="Fievet G."/>
            <person name="Helmstetter N."/>
            <person name="King M."/>
            <person name="Knapp S.J."/>
            <person name="Lai Z."/>
            <person name="Le Paslier M.C."/>
            <person name="Lippi Y."/>
            <person name="Lorenzon L."/>
            <person name="Mandel J.R."/>
            <person name="Marage G."/>
            <person name="Marchand G."/>
            <person name="Marquand E."/>
            <person name="Bret-Mestries E."/>
            <person name="Morien E."/>
            <person name="Nambeesan S."/>
            <person name="Nguyen T."/>
            <person name="Pegot-Espagnet P."/>
            <person name="Pouilly N."/>
            <person name="Raftis F."/>
            <person name="Sallet E."/>
            <person name="Schiex T."/>
            <person name="Thomas J."/>
            <person name="Vandecasteele C."/>
            <person name="Vares D."/>
            <person name="Vear F."/>
            <person name="Vautrin S."/>
            <person name="Crespi M."/>
            <person name="Mangin B."/>
            <person name="Burke J.M."/>
            <person name="Salse J."/>
            <person name="Munos S."/>
            <person name="Vincourt P."/>
            <person name="Rieseberg L.H."/>
            <person name="Langlade N.B."/>
        </authorList>
    </citation>
    <scope>NUCLEOTIDE SEQUENCE</scope>
    <source>
        <tissue evidence="1">Leaves</tissue>
    </source>
</reference>
<organism evidence="1 2">
    <name type="scientific">Helianthus annuus</name>
    <name type="common">Common sunflower</name>
    <dbReference type="NCBI Taxonomy" id="4232"/>
    <lineage>
        <taxon>Eukaryota</taxon>
        <taxon>Viridiplantae</taxon>
        <taxon>Streptophyta</taxon>
        <taxon>Embryophyta</taxon>
        <taxon>Tracheophyta</taxon>
        <taxon>Spermatophyta</taxon>
        <taxon>Magnoliopsida</taxon>
        <taxon>eudicotyledons</taxon>
        <taxon>Gunneridae</taxon>
        <taxon>Pentapetalae</taxon>
        <taxon>asterids</taxon>
        <taxon>campanulids</taxon>
        <taxon>Asterales</taxon>
        <taxon>Asteraceae</taxon>
        <taxon>Asteroideae</taxon>
        <taxon>Heliantheae alliance</taxon>
        <taxon>Heliantheae</taxon>
        <taxon>Helianthus</taxon>
    </lineage>
</organism>
<evidence type="ECO:0000313" key="2">
    <source>
        <dbReference type="Proteomes" id="UP000215914"/>
    </source>
</evidence>
<accession>A0A9K3DMV2</accession>
<name>A0A9K3DMV2_HELAN</name>
<dbReference type="AlphaFoldDB" id="A0A9K3DMV2"/>
<dbReference type="Gramene" id="mRNA:HanXRQr2_Chr17g0828061">
    <property type="protein sequence ID" value="mRNA:HanXRQr2_Chr17g0828061"/>
    <property type="gene ID" value="HanXRQr2_Chr17g0828061"/>
</dbReference>
<evidence type="ECO:0000313" key="1">
    <source>
        <dbReference type="EMBL" id="KAF5757549.1"/>
    </source>
</evidence>
<reference evidence="1" key="2">
    <citation type="submission" date="2020-06" db="EMBL/GenBank/DDBJ databases">
        <title>Helianthus annuus Genome sequencing and assembly Release 2.</title>
        <authorList>
            <person name="Gouzy J."/>
            <person name="Langlade N."/>
            <person name="Munos S."/>
        </authorList>
    </citation>
    <scope>NUCLEOTIDE SEQUENCE</scope>
    <source>
        <tissue evidence="1">Leaves</tissue>
    </source>
</reference>
<dbReference type="EMBL" id="MNCJ02000332">
    <property type="protein sequence ID" value="KAF5757549.1"/>
    <property type="molecule type" value="Genomic_DNA"/>
</dbReference>
<dbReference type="Proteomes" id="UP000215914">
    <property type="component" value="Unassembled WGS sequence"/>
</dbReference>
<keyword evidence="2" id="KW-1185">Reference proteome</keyword>
<protein>
    <submittedName>
        <fullName evidence="1">Uncharacterized protein</fullName>
    </submittedName>
</protein>
<proteinExistence type="predicted"/>
<comment type="caution">
    <text evidence="1">The sequence shown here is derived from an EMBL/GenBank/DDBJ whole genome shotgun (WGS) entry which is preliminary data.</text>
</comment>